<name>A0AAE3KTP6_9BACT</name>
<gene>
    <name evidence="8" type="ORF">EGI31_13620</name>
</gene>
<comment type="caution">
    <text evidence="8">The sequence shown here is derived from an EMBL/GenBank/DDBJ whole genome shotgun (WGS) entry which is preliminary data.</text>
</comment>
<dbReference type="GO" id="GO:0016491">
    <property type="term" value="F:oxidoreductase activity"/>
    <property type="evidence" value="ECO:0007669"/>
    <property type="project" value="UniProtKB-KW"/>
</dbReference>
<dbReference type="SUPFAM" id="SSF55469">
    <property type="entry name" value="FMN-dependent nitroreductase-like"/>
    <property type="match status" value="1"/>
</dbReference>
<evidence type="ECO:0000313" key="9">
    <source>
        <dbReference type="Proteomes" id="UP001204144"/>
    </source>
</evidence>
<evidence type="ECO:0000256" key="3">
    <source>
        <dbReference type="ARBA" id="ARBA00022630"/>
    </source>
</evidence>
<dbReference type="InterPro" id="IPR033878">
    <property type="entry name" value="NfsB-like"/>
</dbReference>
<evidence type="ECO:0000256" key="1">
    <source>
        <dbReference type="ARBA" id="ARBA00001917"/>
    </source>
</evidence>
<dbReference type="Pfam" id="PF00881">
    <property type="entry name" value="Nitroreductase"/>
    <property type="match status" value="1"/>
</dbReference>
<accession>A0AAE3KTP6</accession>
<sequence>MSLIKDLNWRYATKKMTGGNISEEQLNAVLNAINLSATSYGLQPFKVTVVSKADIKTKLQAAAYGQPQVGSSSHVLVFTVPLKINEENVENYLRLISQERDIPIGFLDDFKNTLLSTIVALPKDVQQVWATKQAYIALGTALIAAAEQKIDACPMEGFDAAQFDEILNLEEKGLKSVVMLVLGFRDETDTYANFKKVRKAKEDMFEMVK</sequence>
<proteinExistence type="inferred from homology"/>
<evidence type="ECO:0000256" key="4">
    <source>
        <dbReference type="ARBA" id="ARBA00022643"/>
    </source>
</evidence>
<comment type="cofactor">
    <cofactor evidence="1">
        <name>FMN</name>
        <dbReference type="ChEBI" id="CHEBI:58210"/>
    </cofactor>
</comment>
<dbReference type="Proteomes" id="UP001204144">
    <property type="component" value="Unassembled WGS sequence"/>
</dbReference>
<dbReference type="PANTHER" id="PTHR43673:SF2">
    <property type="entry name" value="NITROREDUCTASE"/>
    <property type="match status" value="1"/>
</dbReference>
<evidence type="ECO:0000313" key="8">
    <source>
        <dbReference type="EMBL" id="MCP9763989.1"/>
    </source>
</evidence>
<feature type="domain" description="Nitroreductase" evidence="7">
    <location>
        <begin position="9"/>
        <end position="183"/>
    </location>
</feature>
<dbReference type="CDD" id="cd02149">
    <property type="entry name" value="NfsB-like"/>
    <property type="match status" value="1"/>
</dbReference>
<protein>
    <submittedName>
        <fullName evidence="8">NAD(P)H-dependent oxidoreductase</fullName>
    </submittedName>
</protein>
<reference evidence="8 9" key="1">
    <citation type="submission" date="2018-11" db="EMBL/GenBank/DDBJ databases">
        <title>Novel bacteria species description.</title>
        <authorList>
            <person name="Han J.-H."/>
        </authorList>
    </citation>
    <scope>NUCLEOTIDE SEQUENCE [LARGE SCALE GENOMIC DNA]</scope>
    <source>
        <strain evidence="8 9">KCTC23259</strain>
    </source>
</reference>
<dbReference type="Gene3D" id="3.40.109.10">
    <property type="entry name" value="NADH Oxidase"/>
    <property type="match status" value="1"/>
</dbReference>
<keyword evidence="9" id="KW-1185">Reference proteome</keyword>
<dbReference type="EMBL" id="RJUF01000050">
    <property type="protein sequence ID" value="MCP9763989.1"/>
    <property type="molecule type" value="Genomic_DNA"/>
</dbReference>
<dbReference type="PANTHER" id="PTHR43673">
    <property type="entry name" value="NAD(P)H NITROREDUCTASE YDGI-RELATED"/>
    <property type="match status" value="1"/>
</dbReference>
<keyword evidence="3" id="KW-0285">Flavoprotein</keyword>
<keyword evidence="6" id="KW-0560">Oxidoreductase</keyword>
<dbReference type="RefSeq" id="WP_255037750.1">
    <property type="nucleotide sequence ID" value="NZ_RJUF01000050.1"/>
</dbReference>
<dbReference type="InterPro" id="IPR029479">
    <property type="entry name" value="Nitroreductase"/>
</dbReference>
<evidence type="ECO:0000256" key="5">
    <source>
        <dbReference type="ARBA" id="ARBA00022857"/>
    </source>
</evidence>
<organism evidence="8 9">
    <name type="scientific">Lacihabitans soyangensis</name>
    <dbReference type="NCBI Taxonomy" id="869394"/>
    <lineage>
        <taxon>Bacteria</taxon>
        <taxon>Pseudomonadati</taxon>
        <taxon>Bacteroidota</taxon>
        <taxon>Cytophagia</taxon>
        <taxon>Cytophagales</taxon>
        <taxon>Leadbetterellaceae</taxon>
        <taxon>Lacihabitans</taxon>
    </lineage>
</organism>
<evidence type="ECO:0000256" key="6">
    <source>
        <dbReference type="ARBA" id="ARBA00023002"/>
    </source>
</evidence>
<evidence type="ECO:0000259" key="7">
    <source>
        <dbReference type="Pfam" id="PF00881"/>
    </source>
</evidence>
<comment type="similarity">
    <text evidence="2">Belongs to the nitroreductase family.</text>
</comment>
<keyword evidence="4" id="KW-0288">FMN</keyword>
<evidence type="ECO:0000256" key="2">
    <source>
        <dbReference type="ARBA" id="ARBA00007118"/>
    </source>
</evidence>
<dbReference type="InterPro" id="IPR000415">
    <property type="entry name" value="Nitroreductase-like"/>
</dbReference>
<keyword evidence="5" id="KW-0521">NADP</keyword>
<dbReference type="AlphaFoldDB" id="A0AAE3KTP6"/>